<accession>A0ABT3A7N3</accession>
<comment type="caution">
    <text evidence="1">The sequence shown here is derived from an EMBL/GenBank/DDBJ whole genome shotgun (WGS) entry which is preliminary data.</text>
</comment>
<keyword evidence="2" id="KW-1185">Reference proteome</keyword>
<proteinExistence type="predicted"/>
<reference evidence="1 2" key="1">
    <citation type="submission" date="2022-10" db="EMBL/GenBank/DDBJ databases">
        <title>Aestuariibacter sp. AA17 isolated from Montipora capitata coral fragment.</title>
        <authorList>
            <person name="Emsley S.A."/>
            <person name="Pfannmuller K.M."/>
            <person name="Loughran R.M."/>
            <person name="Shlafstein M."/>
            <person name="Papke E."/>
            <person name="Saw J.H."/>
            <person name="Ushijima B."/>
            <person name="Videau P."/>
        </authorList>
    </citation>
    <scope>NUCLEOTIDE SEQUENCE [LARGE SCALE GENOMIC DNA]</scope>
    <source>
        <strain evidence="1 2">AA17</strain>
    </source>
</reference>
<organism evidence="1 2">
    <name type="scientific">Fluctibacter corallii</name>
    <dbReference type="NCBI Taxonomy" id="2984329"/>
    <lineage>
        <taxon>Bacteria</taxon>
        <taxon>Pseudomonadati</taxon>
        <taxon>Pseudomonadota</taxon>
        <taxon>Gammaproteobacteria</taxon>
        <taxon>Alteromonadales</taxon>
        <taxon>Alteromonadaceae</taxon>
        <taxon>Fluctibacter</taxon>
    </lineage>
</organism>
<name>A0ABT3A7N3_9ALTE</name>
<evidence type="ECO:0000313" key="2">
    <source>
        <dbReference type="Proteomes" id="UP001652504"/>
    </source>
</evidence>
<dbReference type="Proteomes" id="UP001652504">
    <property type="component" value="Unassembled WGS sequence"/>
</dbReference>
<dbReference type="RefSeq" id="WP_263711553.1">
    <property type="nucleotide sequence ID" value="NZ_JAOWKX010000003.1"/>
</dbReference>
<gene>
    <name evidence="1" type="ORF">OE749_06430</name>
</gene>
<evidence type="ECO:0000313" key="1">
    <source>
        <dbReference type="EMBL" id="MCV2884326.1"/>
    </source>
</evidence>
<dbReference type="EMBL" id="JAOWKX010000003">
    <property type="protein sequence ID" value="MCV2884326.1"/>
    <property type="molecule type" value="Genomic_DNA"/>
</dbReference>
<protein>
    <submittedName>
        <fullName evidence="1">Uncharacterized protein</fullName>
    </submittedName>
</protein>
<sequence>MSPRPIATLLILFLYLTTFSIDSDASIVSVKVSDQIIILETADPARERKHPSCVNLEGENKWTASLLTDSGRAIYTLAMLAINQHKTLTIETSGDCGDIEGIERAASAHVAIQQNQPLTSKATYPGLFKGDGKTLVGRIISFEPRSDTFYFLTNEPATRPQFYAHPKVEYVSNMITHYAERECKGKAYLPSNRIFFDGIRFYKGGEHKTNLLSRRSNGKCYSIKGDGYLLEEAEHPICGEKPCVARMTE</sequence>